<evidence type="ECO:0000256" key="2">
    <source>
        <dbReference type="SAM" id="Phobius"/>
    </source>
</evidence>
<organism evidence="3 4">
    <name type="scientific">Nocardia camponoti</name>
    <dbReference type="NCBI Taxonomy" id="1616106"/>
    <lineage>
        <taxon>Bacteria</taxon>
        <taxon>Bacillati</taxon>
        <taxon>Actinomycetota</taxon>
        <taxon>Actinomycetes</taxon>
        <taxon>Mycobacteriales</taxon>
        <taxon>Nocardiaceae</taxon>
        <taxon>Nocardia</taxon>
    </lineage>
</organism>
<sequence>MAQISSTPVEASGSGLSPTSPQTPMGTKLLLAVGVAIVVVAAVAAAFLAFGGKSEPSADQQIETAIRDFYSTLDKDGFVAANAKTCAADRAELAALSPQAREQFQQATLKVRIDKVRDVIVTGNDAKATIDGTLTLTVPGEAPNTENSTDEHLRNEDGVWKICSAPANKR</sequence>
<protein>
    <recommendedName>
        <fullName evidence="5">DUF4878 domain-containing protein</fullName>
    </recommendedName>
</protein>
<keyword evidence="4" id="KW-1185">Reference proteome</keyword>
<comment type="caution">
    <text evidence="3">The sequence shown here is derived from an EMBL/GenBank/DDBJ whole genome shotgun (WGS) entry which is preliminary data.</text>
</comment>
<dbReference type="Proteomes" id="UP000612956">
    <property type="component" value="Unassembled WGS sequence"/>
</dbReference>
<name>A0A917QL72_9NOCA</name>
<keyword evidence="2" id="KW-1133">Transmembrane helix</keyword>
<evidence type="ECO:0008006" key="5">
    <source>
        <dbReference type="Google" id="ProtNLM"/>
    </source>
</evidence>
<reference evidence="3" key="2">
    <citation type="submission" date="2020-09" db="EMBL/GenBank/DDBJ databases">
        <authorList>
            <person name="Sun Q."/>
            <person name="Zhou Y."/>
        </authorList>
    </citation>
    <scope>NUCLEOTIDE SEQUENCE</scope>
    <source>
        <strain evidence="3">CGMCC 4.7278</strain>
    </source>
</reference>
<keyword evidence="2" id="KW-0812">Transmembrane</keyword>
<dbReference type="AlphaFoldDB" id="A0A917QL72"/>
<evidence type="ECO:0000313" key="3">
    <source>
        <dbReference type="EMBL" id="GGK55990.1"/>
    </source>
</evidence>
<evidence type="ECO:0000256" key="1">
    <source>
        <dbReference type="SAM" id="MobiDB-lite"/>
    </source>
</evidence>
<dbReference type="EMBL" id="BMMW01000003">
    <property type="protein sequence ID" value="GGK55990.1"/>
    <property type="molecule type" value="Genomic_DNA"/>
</dbReference>
<feature type="region of interest" description="Disordered" evidence="1">
    <location>
        <begin position="1"/>
        <end position="21"/>
    </location>
</feature>
<evidence type="ECO:0000313" key="4">
    <source>
        <dbReference type="Proteomes" id="UP000612956"/>
    </source>
</evidence>
<keyword evidence="2" id="KW-0472">Membrane</keyword>
<feature type="transmembrane region" description="Helical" evidence="2">
    <location>
        <begin position="29"/>
        <end position="50"/>
    </location>
</feature>
<proteinExistence type="predicted"/>
<accession>A0A917QL72</accession>
<gene>
    <name evidence="3" type="ORF">GCM10011591_29970</name>
</gene>
<dbReference type="Gene3D" id="3.10.450.50">
    <property type="match status" value="1"/>
</dbReference>
<dbReference type="RefSeq" id="WP_188829644.1">
    <property type="nucleotide sequence ID" value="NZ_BMMW01000003.1"/>
</dbReference>
<reference evidence="3" key="1">
    <citation type="journal article" date="2014" name="Int. J. Syst. Evol. Microbiol.">
        <title>Complete genome sequence of Corynebacterium casei LMG S-19264T (=DSM 44701T), isolated from a smear-ripened cheese.</title>
        <authorList>
            <consortium name="US DOE Joint Genome Institute (JGI-PGF)"/>
            <person name="Walter F."/>
            <person name="Albersmeier A."/>
            <person name="Kalinowski J."/>
            <person name="Ruckert C."/>
        </authorList>
    </citation>
    <scope>NUCLEOTIDE SEQUENCE</scope>
    <source>
        <strain evidence="3">CGMCC 4.7278</strain>
    </source>
</reference>